<accession>A0AAD4ZE15</accession>
<gene>
    <name evidence="1" type="ORF">L3X38_010259</name>
</gene>
<sequence length="81" mass="8510">MRVSLAPGAWVDGNGGRRREIGGCEDRMTSAASSPIFDEPAAAGGWRWPELEEDVVPVILVPGLSTVVAGGRSCEVKKETA</sequence>
<evidence type="ECO:0000313" key="2">
    <source>
        <dbReference type="Proteomes" id="UP001054821"/>
    </source>
</evidence>
<comment type="caution">
    <text evidence="1">The sequence shown here is derived from an EMBL/GenBank/DDBJ whole genome shotgun (WGS) entry which is preliminary data.</text>
</comment>
<reference evidence="1 2" key="1">
    <citation type="journal article" date="2022" name="G3 (Bethesda)">
        <title>Whole-genome sequence and methylome profiling of the almond [Prunus dulcis (Mill.) D.A. Webb] cultivar 'Nonpareil'.</title>
        <authorList>
            <person name="D'Amico-Willman K.M."/>
            <person name="Ouma W.Z."/>
            <person name="Meulia T."/>
            <person name="Sideli G.M."/>
            <person name="Gradziel T.M."/>
            <person name="Fresnedo-Ramirez J."/>
        </authorList>
    </citation>
    <scope>NUCLEOTIDE SEQUENCE [LARGE SCALE GENOMIC DNA]</scope>
    <source>
        <strain evidence="1">Clone GOH B32 T37-40</strain>
    </source>
</reference>
<protein>
    <submittedName>
        <fullName evidence="1">Uncharacterized protein</fullName>
    </submittedName>
</protein>
<organism evidence="1 2">
    <name type="scientific">Prunus dulcis</name>
    <name type="common">Almond</name>
    <name type="synonym">Amygdalus dulcis</name>
    <dbReference type="NCBI Taxonomy" id="3755"/>
    <lineage>
        <taxon>Eukaryota</taxon>
        <taxon>Viridiplantae</taxon>
        <taxon>Streptophyta</taxon>
        <taxon>Embryophyta</taxon>
        <taxon>Tracheophyta</taxon>
        <taxon>Spermatophyta</taxon>
        <taxon>Magnoliopsida</taxon>
        <taxon>eudicotyledons</taxon>
        <taxon>Gunneridae</taxon>
        <taxon>Pentapetalae</taxon>
        <taxon>rosids</taxon>
        <taxon>fabids</taxon>
        <taxon>Rosales</taxon>
        <taxon>Rosaceae</taxon>
        <taxon>Amygdaloideae</taxon>
        <taxon>Amygdaleae</taxon>
        <taxon>Prunus</taxon>
    </lineage>
</organism>
<evidence type="ECO:0000313" key="1">
    <source>
        <dbReference type="EMBL" id="KAI5342384.1"/>
    </source>
</evidence>
<dbReference type="Proteomes" id="UP001054821">
    <property type="component" value="Chromosome 2"/>
</dbReference>
<name>A0AAD4ZE15_PRUDU</name>
<keyword evidence="2" id="KW-1185">Reference proteome</keyword>
<dbReference type="AlphaFoldDB" id="A0AAD4ZE15"/>
<dbReference type="EMBL" id="JAJFAZ020000002">
    <property type="protein sequence ID" value="KAI5342384.1"/>
    <property type="molecule type" value="Genomic_DNA"/>
</dbReference>
<proteinExistence type="predicted"/>